<feature type="compositionally biased region" description="Basic and acidic residues" evidence="1">
    <location>
        <begin position="51"/>
        <end position="61"/>
    </location>
</feature>
<keyword evidence="3" id="KW-1185">Reference proteome</keyword>
<feature type="region of interest" description="Disordered" evidence="1">
    <location>
        <begin position="1"/>
        <end position="61"/>
    </location>
</feature>
<feature type="compositionally biased region" description="Pro residues" evidence="1">
    <location>
        <begin position="13"/>
        <end position="23"/>
    </location>
</feature>
<dbReference type="OMA" id="PMPNTHD"/>
<accession>B4JYH6</accession>
<gene>
    <name evidence="2" type="primary">Dgri\GH14294</name>
    <name evidence="2" type="ORF">Dgri_GH14294</name>
</gene>
<evidence type="ECO:0000256" key="1">
    <source>
        <dbReference type="SAM" id="MobiDB-lite"/>
    </source>
</evidence>
<dbReference type="HOGENOM" id="CLU_2998685_0_0_1"/>
<sequence length="61" mass="6739">MPENQAPSTSKPNPNPNPKPNPKPVSKVSKPTKDAKTGTPALDVRNPLPNTHDRIWKIMKM</sequence>
<dbReference type="EMBL" id="CH916377">
    <property type="protein sequence ID" value="EDV90738.1"/>
    <property type="molecule type" value="Genomic_DNA"/>
</dbReference>
<evidence type="ECO:0000313" key="3">
    <source>
        <dbReference type="Proteomes" id="UP000001070"/>
    </source>
</evidence>
<dbReference type="AlphaFoldDB" id="B4JYH6"/>
<protein>
    <submittedName>
        <fullName evidence="2">GH14294</fullName>
    </submittedName>
</protein>
<name>B4JYH6_DROGR</name>
<dbReference type="Proteomes" id="UP000001070">
    <property type="component" value="Unassembled WGS sequence"/>
</dbReference>
<evidence type="ECO:0000313" key="2">
    <source>
        <dbReference type="EMBL" id="EDV90738.1"/>
    </source>
</evidence>
<reference evidence="2 3" key="1">
    <citation type="journal article" date="2007" name="Nature">
        <title>Evolution of genes and genomes on the Drosophila phylogeny.</title>
        <authorList>
            <consortium name="Drosophila 12 Genomes Consortium"/>
            <person name="Clark A.G."/>
            <person name="Eisen M.B."/>
            <person name="Smith D.R."/>
            <person name="Bergman C.M."/>
            <person name="Oliver B."/>
            <person name="Markow T.A."/>
            <person name="Kaufman T.C."/>
            <person name="Kellis M."/>
            <person name="Gelbart W."/>
            <person name="Iyer V.N."/>
            <person name="Pollard D.A."/>
            <person name="Sackton T.B."/>
            <person name="Larracuente A.M."/>
            <person name="Singh N.D."/>
            <person name="Abad J.P."/>
            <person name="Abt D.N."/>
            <person name="Adryan B."/>
            <person name="Aguade M."/>
            <person name="Akashi H."/>
            <person name="Anderson W.W."/>
            <person name="Aquadro C.F."/>
            <person name="Ardell D.H."/>
            <person name="Arguello R."/>
            <person name="Artieri C.G."/>
            <person name="Barbash D.A."/>
            <person name="Barker D."/>
            <person name="Barsanti P."/>
            <person name="Batterham P."/>
            <person name="Batzoglou S."/>
            <person name="Begun D."/>
            <person name="Bhutkar A."/>
            <person name="Blanco E."/>
            <person name="Bosak S.A."/>
            <person name="Bradley R.K."/>
            <person name="Brand A.D."/>
            <person name="Brent M.R."/>
            <person name="Brooks A.N."/>
            <person name="Brown R.H."/>
            <person name="Butlin R.K."/>
            <person name="Caggese C."/>
            <person name="Calvi B.R."/>
            <person name="Bernardo de Carvalho A."/>
            <person name="Caspi A."/>
            <person name="Castrezana S."/>
            <person name="Celniker S.E."/>
            <person name="Chang J.L."/>
            <person name="Chapple C."/>
            <person name="Chatterji S."/>
            <person name="Chinwalla A."/>
            <person name="Civetta A."/>
            <person name="Clifton S.W."/>
            <person name="Comeron J.M."/>
            <person name="Costello J.C."/>
            <person name="Coyne J.A."/>
            <person name="Daub J."/>
            <person name="David R.G."/>
            <person name="Delcher A.L."/>
            <person name="Delehaunty K."/>
            <person name="Do C.B."/>
            <person name="Ebling H."/>
            <person name="Edwards K."/>
            <person name="Eickbush T."/>
            <person name="Evans J.D."/>
            <person name="Filipski A."/>
            <person name="Findeiss S."/>
            <person name="Freyhult E."/>
            <person name="Fulton L."/>
            <person name="Fulton R."/>
            <person name="Garcia A.C."/>
            <person name="Gardiner A."/>
            <person name="Garfield D.A."/>
            <person name="Garvin B.E."/>
            <person name="Gibson G."/>
            <person name="Gilbert D."/>
            <person name="Gnerre S."/>
            <person name="Godfrey J."/>
            <person name="Good R."/>
            <person name="Gotea V."/>
            <person name="Gravely B."/>
            <person name="Greenberg A.J."/>
            <person name="Griffiths-Jones S."/>
            <person name="Gross S."/>
            <person name="Guigo R."/>
            <person name="Gustafson E.A."/>
            <person name="Haerty W."/>
            <person name="Hahn M.W."/>
            <person name="Halligan D.L."/>
            <person name="Halpern A.L."/>
            <person name="Halter G.M."/>
            <person name="Han M.V."/>
            <person name="Heger A."/>
            <person name="Hillier L."/>
            <person name="Hinrichs A.S."/>
            <person name="Holmes I."/>
            <person name="Hoskins R.A."/>
            <person name="Hubisz M.J."/>
            <person name="Hultmark D."/>
            <person name="Huntley M.A."/>
            <person name="Jaffe D.B."/>
            <person name="Jagadeeshan S."/>
            <person name="Jeck W.R."/>
            <person name="Johnson J."/>
            <person name="Jones C.D."/>
            <person name="Jordan W.C."/>
            <person name="Karpen G.H."/>
            <person name="Kataoka E."/>
            <person name="Keightley P.D."/>
            <person name="Kheradpour P."/>
            <person name="Kirkness E.F."/>
            <person name="Koerich L.B."/>
            <person name="Kristiansen K."/>
            <person name="Kudrna D."/>
            <person name="Kulathinal R.J."/>
            <person name="Kumar S."/>
            <person name="Kwok R."/>
            <person name="Lander E."/>
            <person name="Langley C.H."/>
            <person name="Lapoint R."/>
            <person name="Lazzaro B.P."/>
            <person name="Lee S.J."/>
            <person name="Levesque L."/>
            <person name="Li R."/>
            <person name="Lin C.F."/>
            <person name="Lin M.F."/>
            <person name="Lindblad-Toh K."/>
            <person name="Llopart A."/>
            <person name="Long M."/>
            <person name="Low L."/>
            <person name="Lozovsky E."/>
            <person name="Lu J."/>
            <person name="Luo M."/>
            <person name="Machado C.A."/>
            <person name="Makalowski W."/>
            <person name="Marzo M."/>
            <person name="Matsuda M."/>
            <person name="Matzkin L."/>
            <person name="McAllister B."/>
            <person name="McBride C.S."/>
            <person name="McKernan B."/>
            <person name="McKernan K."/>
            <person name="Mendez-Lago M."/>
            <person name="Minx P."/>
            <person name="Mollenhauer M.U."/>
            <person name="Montooth K."/>
            <person name="Mount S.M."/>
            <person name="Mu X."/>
            <person name="Myers E."/>
            <person name="Negre B."/>
            <person name="Newfeld S."/>
            <person name="Nielsen R."/>
            <person name="Noor M.A."/>
            <person name="O'Grady P."/>
            <person name="Pachter L."/>
            <person name="Papaceit M."/>
            <person name="Parisi M.J."/>
            <person name="Parisi M."/>
            <person name="Parts L."/>
            <person name="Pedersen J.S."/>
            <person name="Pesole G."/>
            <person name="Phillippy A.M."/>
            <person name="Ponting C.P."/>
            <person name="Pop M."/>
            <person name="Porcelli D."/>
            <person name="Powell J.R."/>
            <person name="Prohaska S."/>
            <person name="Pruitt K."/>
            <person name="Puig M."/>
            <person name="Quesneville H."/>
            <person name="Ram K.R."/>
            <person name="Rand D."/>
            <person name="Rasmussen M.D."/>
            <person name="Reed L.K."/>
            <person name="Reenan R."/>
            <person name="Reily A."/>
            <person name="Remington K.A."/>
            <person name="Rieger T.T."/>
            <person name="Ritchie M.G."/>
            <person name="Robin C."/>
            <person name="Rogers Y.H."/>
            <person name="Rohde C."/>
            <person name="Rozas J."/>
            <person name="Rubenfield M.J."/>
            <person name="Ruiz A."/>
            <person name="Russo S."/>
            <person name="Salzberg S.L."/>
            <person name="Sanchez-Gracia A."/>
            <person name="Saranga D.J."/>
            <person name="Sato H."/>
            <person name="Schaeffer S.W."/>
            <person name="Schatz M.C."/>
            <person name="Schlenke T."/>
            <person name="Schwartz R."/>
            <person name="Segarra C."/>
            <person name="Singh R.S."/>
            <person name="Sirot L."/>
            <person name="Sirota M."/>
            <person name="Sisneros N.B."/>
            <person name="Smith C.D."/>
            <person name="Smith T.F."/>
            <person name="Spieth J."/>
            <person name="Stage D.E."/>
            <person name="Stark A."/>
            <person name="Stephan W."/>
            <person name="Strausberg R.L."/>
            <person name="Strempel S."/>
            <person name="Sturgill D."/>
            <person name="Sutton G."/>
            <person name="Sutton G.G."/>
            <person name="Tao W."/>
            <person name="Teichmann S."/>
            <person name="Tobari Y.N."/>
            <person name="Tomimura Y."/>
            <person name="Tsolas J.M."/>
            <person name="Valente V.L."/>
            <person name="Venter E."/>
            <person name="Venter J.C."/>
            <person name="Vicario S."/>
            <person name="Vieira F.G."/>
            <person name="Vilella A.J."/>
            <person name="Villasante A."/>
            <person name="Walenz B."/>
            <person name="Wang J."/>
            <person name="Wasserman M."/>
            <person name="Watts T."/>
            <person name="Wilson D."/>
            <person name="Wilson R.K."/>
            <person name="Wing R.A."/>
            <person name="Wolfner M.F."/>
            <person name="Wong A."/>
            <person name="Wong G.K."/>
            <person name="Wu C.I."/>
            <person name="Wu G."/>
            <person name="Yamamoto D."/>
            <person name="Yang H.P."/>
            <person name="Yang S.P."/>
            <person name="Yorke J.A."/>
            <person name="Yoshida K."/>
            <person name="Zdobnov E."/>
            <person name="Zhang P."/>
            <person name="Zhang Y."/>
            <person name="Zimin A.V."/>
            <person name="Baldwin J."/>
            <person name="Abdouelleil A."/>
            <person name="Abdulkadir J."/>
            <person name="Abebe A."/>
            <person name="Abera B."/>
            <person name="Abreu J."/>
            <person name="Acer S.C."/>
            <person name="Aftuck L."/>
            <person name="Alexander A."/>
            <person name="An P."/>
            <person name="Anderson E."/>
            <person name="Anderson S."/>
            <person name="Arachi H."/>
            <person name="Azer M."/>
            <person name="Bachantsang P."/>
            <person name="Barry A."/>
            <person name="Bayul T."/>
            <person name="Berlin A."/>
            <person name="Bessette D."/>
            <person name="Bloom T."/>
            <person name="Blye J."/>
            <person name="Boguslavskiy L."/>
            <person name="Bonnet C."/>
            <person name="Boukhgalter B."/>
            <person name="Bourzgui I."/>
            <person name="Brown A."/>
            <person name="Cahill P."/>
            <person name="Channer S."/>
            <person name="Cheshatsang Y."/>
            <person name="Chuda L."/>
            <person name="Citroen M."/>
            <person name="Collymore A."/>
            <person name="Cooke P."/>
            <person name="Costello M."/>
            <person name="D'Aco K."/>
            <person name="Daza R."/>
            <person name="De Haan G."/>
            <person name="DeGray S."/>
            <person name="DeMaso C."/>
            <person name="Dhargay N."/>
            <person name="Dooley K."/>
            <person name="Dooley E."/>
            <person name="Doricent M."/>
            <person name="Dorje P."/>
            <person name="Dorjee K."/>
            <person name="Dupes A."/>
            <person name="Elong R."/>
            <person name="Falk J."/>
            <person name="Farina A."/>
            <person name="Faro S."/>
            <person name="Ferguson D."/>
            <person name="Fisher S."/>
            <person name="Foley C.D."/>
            <person name="Franke A."/>
            <person name="Friedrich D."/>
            <person name="Gadbois L."/>
            <person name="Gearin G."/>
            <person name="Gearin C.R."/>
            <person name="Giannoukos G."/>
            <person name="Goode T."/>
            <person name="Graham J."/>
            <person name="Grandbois E."/>
            <person name="Grewal S."/>
            <person name="Gyaltsen K."/>
            <person name="Hafez N."/>
            <person name="Hagos B."/>
            <person name="Hall J."/>
            <person name="Henson C."/>
            <person name="Hollinger A."/>
            <person name="Honan T."/>
            <person name="Huard M.D."/>
            <person name="Hughes L."/>
            <person name="Hurhula B."/>
            <person name="Husby M.E."/>
            <person name="Kamat A."/>
            <person name="Kanga B."/>
            <person name="Kashin S."/>
            <person name="Khazanovich D."/>
            <person name="Kisner P."/>
            <person name="Lance K."/>
            <person name="Lara M."/>
            <person name="Lee W."/>
            <person name="Lennon N."/>
            <person name="Letendre F."/>
            <person name="LeVine R."/>
            <person name="Lipovsky A."/>
            <person name="Liu X."/>
            <person name="Liu J."/>
            <person name="Liu S."/>
            <person name="Lokyitsang T."/>
            <person name="Lokyitsang Y."/>
            <person name="Lubonja R."/>
            <person name="Lui A."/>
            <person name="MacDonald P."/>
            <person name="Magnisalis V."/>
            <person name="Maru K."/>
            <person name="Matthews C."/>
            <person name="McCusker W."/>
            <person name="McDonough S."/>
            <person name="Mehta T."/>
            <person name="Meldrim J."/>
            <person name="Meneus L."/>
            <person name="Mihai O."/>
            <person name="Mihalev A."/>
            <person name="Mihova T."/>
            <person name="Mittelman R."/>
            <person name="Mlenga V."/>
            <person name="Montmayeur A."/>
            <person name="Mulrain L."/>
            <person name="Navidi A."/>
            <person name="Naylor J."/>
            <person name="Negash T."/>
            <person name="Nguyen T."/>
            <person name="Nguyen N."/>
            <person name="Nicol R."/>
            <person name="Norbu C."/>
            <person name="Norbu N."/>
            <person name="Novod N."/>
            <person name="O'Neill B."/>
            <person name="Osman S."/>
            <person name="Markiewicz E."/>
            <person name="Oyono O.L."/>
            <person name="Patti C."/>
            <person name="Phunkhang P."/>
            <person name="Pierre F."/>
            <person name="Priest M."/>
            <person name="Raghuraman S."/>
            <person name="Rege F."/>
            <person name="Reyes R."/>
            <person name="Rise C."/>
            <person name="Rogov P."/>
            <person name="Ross K."/>
            <person name="Ryan E."/>
            <person name="Settipalli S."/>
            <person name="Shea T."/>
            <person name="Sherpa N."/>
            <person name="Shi L."/>
            <person name="Shih D."/>
            <person name="Sparrow T."/>
            <person name="Spaulding J."/>
            <person name="Stalker J."/>
            <person name="Stange-Thomann N."/>
            <person name="Stavropoulos S."/>
            <person name="Stone C."/>
            <person name="Strader C."/>
            <person name="Tesfaye S."/>
            <person name="Thomson T."/>
            <person name="Thoulutsang Y."/>
            <person name="Thoulutsang D."/>
            <person name="Topham K."/>
            <person name="Topping I."/>
            <person name="Tsamla T."/>
            <person name="Vassiliev H."/>
            <person name="Vo A."/>
            <person name="Wangchuk T."/>
            <person name="Wangdi T."/>
            <person name="Weiand M."/>
            <person name="Wilkinson J."/>
            <person name="Wilson A."/>
            <person name="Yadav S."/>
            <person name="Young G."/>
            <person name="Yu Q."/>
            <person name="Zembek L."/>
            <person name="Zhong D."/>
            <person name="Zimmer A."/>
            <person name="Zwirko Z."/>
            <person name="Jaffe D.B."/>
            <person name="Alvarez P."/>
            <person name="Brockman W."/>
            <person name="Butler J."/>
            <person name="Chin C."/>
            <person name="Gnerre S."/>
            <person name="Grabherr M."/>
            <person name="Kleber M."/>
            <person name="Mauceli E."/>
            <person name="MacCallum I."/>
        </authorList>
    </citation>
    <scope>NUCLEOTIDE SEQUENCE [LARGE SCALE GENOMIC DNA]</scope>
    <source>
        <strain evidence="3">Tucson 15287-2541.00</strain>
    </source>
</reference>
<proteinExistence type="predicted"/>
<organism evidence="3">
    <name type="scientific">Drosophila grimshawi</name>
    <name type="common">Hawaiian fruit fly</name>
    <name type="synonym">Idiomyia grimshawi</name>
    <dbReference type="NCBI Taxonomy" id="7222"/>
    <lineage>
        <taxon>Eukaryota</taxon>
        <taxon>Metazoa</taxon>
        <taxon>Ecdysozoa</taxon>
        <taxon>Arthropoda</taxon>
        <taxon>Hexapoda</taxon>
        <taxon>Insecta</taxon>
        <taxon>Pterygota</taxon>
        <taxon>Neoptera</taxon>
        <taxon>Endopterygota</taxon>
        <taxon>Diptera</taxon>
        <taxon>Brachycera</taxon>
        <taxon>Muscomorpha</taxon>
        <taxon>Ephydroidea</taxon>
        <taxon>Drosophilidae</taxon>
        <taxon>Drosophila</taxon>
        <taxon>Hawaiian Drosophila</taxon>
    </lineage>
</organism>
<dbReference type="InParanoid" id="B4JYH6"/>